<dbReference type="AlphaFoldDB" id="A0A0J6UGH8"/>
<proteinExistence type="predicted"/>
<dbReference type="PATRIC" id="fig|270351.6.peg.5592"/>
<dbReference type="Proteomes" id="UP000035929">
    <property type="component" value="Unassembled WGS sequence"/>
</dbReference>
<name>A0A0J6UGH8_9HYPH</name>
<accession>A0A0J6UGH8</accession>
<reference evidence="1 2" key="1">
    <citation type="submission" date="2015-03" db="EMBL/GenBank/DDBJ databases">
        <title>Genome sequencing of Methylobacterium aquaticum DSM16371 type strain.</title>
        <authorList>
            <person name="Chaudhry V."/>
            <person name="Patil P.B."/>
        </authorList>
    </citation>
    <scope>NUCLEOTIDE SEQUENCE [LARGE SCALE GENOMIC DNA]</scope>
    <source>
        <strain evidence="1 2">DSM 16371</strain>
    </source>
</reference>
<dbReference type="EMBL" id="LABX01000415">
    <property type="protein sequence ID" value="KMO24911.1"/>
    <property type="molecule type" value="Genomic_DNA"/>
</dbReference>
<evidence type="ECO:0000313" key="2">
    <source>
        <dbReference type="Proteomes" id="UP000035929"/>
    </source>
</evidence>
<evidence type="ECO:0000313" key="1">
    <source>
        <dbReference type="EMBL" id="KMO24911.1"/>
    </source>
</evidence>
<gene>
    <name evidence="1" type="ORF">VP06_32990</name>
</gene>
<comment type="caution">
    <text evidence="1">The sequence shown here is derived from an EMBL/GenBank/DDBJ whole genome shotgun (WGS) entry which is preliminary data.</text>
</comment>
<sequence>MGADVEFCDVGHAALLRSERGFRSAETIGASGGRPTASRRRFREKAEMFSPASPAAFSRAASKGLSTLR</sequence>
<protein>
    <submittedName>
        <fullName evidence="1">Uncharacterized protein</fullName>
    </submittedName>
</protein>
<organism evidence="1 2">
    <name type="scientific">Methylobacterium aquaticum</name>
    <dbReference type="NCBI Taxonomy" id="270351"/>
    <lineage>
        <taxon>Bacteria</taxon>
        <taxon>Pseudomonadati</taxon>
        <taxon>Pseudomonadota</taxon>
        <taxon>Alphaproteobacteria</taxon>
        <taxon>Hyphomicrobiales</taxon>
        <taxon>Methylobacteriaceae</taxon>
        <taxon>Methylobacterium</taxon>
    </lineage>
</organism>